<dbReference type="AlphaFoldDB" id="A0A7W2FNG3"/>
<dbReference type="RefSeq" id="WP_182106926.1">
    <property type="nucleotide sequence ID" value="NZ_JACFYF010000001.1"/>
</dbReference>
<reference evidence="2 3" key="1">
    <citation type="submission" date="2020-07" db="EMBL/GenBank/DDBJ databases">
        <title>Vibrio marinisediminis sp. nov., isolated from marine sediment.</title>
        <authorList>
            <person name="Ji X."/>
        </authorList>
    </citation>
    <scope>NUCLEOTIDE SEQUENCE [LARGE SCALE GENOMIC DNA]</scope>
    <source>
        <strain evidence="2 3">404</strain>
    </source>
</reference>
<dbReference type="Pfam" id="PF14247">
    <property type="entry name" value="DUF4344"/>
    <property type="match status" value="1"/>
</dbReference>
<protein>
    <recommendedName>
        <fullName evidence="4">Metallopeptidase DUF4344</fullName>
    </recommendedName>
</protein>
<name>A0A7W2FNG3_9VIBR</name>
<feature type="chain" id="PRO_5030701248" description="Metallopeptidase DUF4344" evidence="1">
    <location>
        <begin position="20"/>
        <end position="255"/>
    </location>
</feature>
<sequence>MLTKSTLIWCLFGIASAHAAVQVTYLPAESDSDKKAKQAIVDSGVNSVIVNLAQEHFKFKQSLTIQYGGDEGPLYDPETHTIHIPYNFYTQTVSYFEQNQYQEKFDRSAQLGAIDTMMHTLLHEAGHAYIEDQAIPILAKEEDAVDNFAAVIMIEYVENGDEASISAADMFAFESQDRPDYYQADEYIDEHSFDLQRYFSTLCLVYGSNPEKHADLLNEIEHDLLTERKEFCVSQFQTISNNWHRYLTSENASYF</sequence>
<gene>
    <name evidence="2" type="ORF">H2O73_02695</name>
</gene>
<evidence type="ECO:0000256" key="1">
    <source>
        <dbReference type="SAM" id="SignalP"/>
    </source>
</evidence>
<organism evidence="2 3">
    <name type="scientific">Vibrio marinisediminis</name>
    <dbReference type="NCBI Taxonomy" id="2758441"/>
    <lineage>
        <taxon>Bacteria</taxon>
        <taxon>Pseudomonadati</taxon>
        <taxon>Pseudomonadota</taxon>
        <taxon>Gammaproteobacteria</taxon>
        <taxon>Vibrionales</taxon>
        <taxon>Vibrionaceae</taxon>
        <taxon>Vibrio</taxon>
    </lineage>
</organism>
<evidence type="ECO:0000313" key="2">
    <source>
        <dbReference type="EMBL" id="MBA5761239.1"/>
    </source>
</evidence>
<comment type="caution">
    <text evidence="2">The sequence shown here is derived from an EMBL/GenBank/DDBJ whole genome shotgun (WGS) entry which is preliminary data.</text>
</comment>
<accession>A0A7W2FNG3</accession>
<dbReference type="InterPro" id="IPR025644">
    <property type="entry name" value="DUF4344"/>
</dbReference>
<keyword evidence="1" id="KW-0732">Signal</keyword>
<feature type="signal peptide" evidence="1">
    <location>
        <begin position="1"/>
        <end position="19"/>
    </location>
</feature>
<proteinExistence type="predicted"/>
<dbReference type="EMBL" id="JACFYF010000001">
    <property type="protein sequence ID" value="MBA5761239.1"/>
    <property type="molecule type" value="Genomic_DNA"/>
</dbReference>
<evidence type="ECO:0008006" key="4">
    <source>
        <dbReference type="Google" id="ProtNLM"/>
    </source>
</evidence>
<keyword evidence="3" id="KW-1185">Reference proteome</keyword>
<dbReference type="Proteomes" id="UP000571701">
    <property type="component" value="Unassembled WGS sequence"/>
</dbReference>
<evidence type="ECO:0000313" key="3">
    <source>
        <dbReference type="Proteomes" id="UP000571701"/>
    </source>
</evidence>